<feature type="compositionally biased region" description="Basic and acidic residues" evidence="1">
    <location>
        <begin position="387"/>
        <end position="398"/>
    </location>
</feature>
<dbReference type="Proteomes" id="UP000006352">
    <property type="component" value="Unassembled WGS sequence"/>
</dbReference>
<dbReference type="InParanoid" id="J4HUE2"/>
<evidence type="ECO:0000313" key="2">
    <source>
        <dbReference type="EMBL" id="CCM00092.1"/>
    </source>
</evidence>
<feature type="region of interest" description="Disordered" evidence="1">
    <location>
        <begin position="358"/>
        <end position="398"/>
    </location>
</feature>
<evidence type="ECO:0000313" key="3">
    <source>
        <dbReference type="Proteomes" id="UP000006352"/>
    </source>
</evidence>
<dbReference type="RefSeq" id="XP_012179375.1">
    <property type="nucleotide sequence ID" value="XM_012323985.1"/>
</dbReference>
<sequence length="398" mass="45685">MGFDPIRPERIQAVYLPAWLIDAVIDAEWWWQDGAEGDQTTRRTATSFFKQSYMPGFIHEPLSRISLNSLTFEPSETIPFSEDLRTQRGSEVLCLPFELTPLHLIAATKSLSYQQATVSERLRFDPPTARTPLFAAYPVLIPVYIAQYETVNLDFVPDISREDRMFTVVIEAHRTNGRIVAENRDKKLVRRLIASDPSPSKFLMNCFDMIPDDEFWCSDDIDPDFIRHFVHAGIPLGAKKKDYTIVERWIDNAASTKGALKNYRSQFFGDTVAIDWEDPRIVEYSKDEVEANRGWMQLTSTTKMLADILKTLSGNLDASRRHDVIQPLHGNIPGSGDDAVKNLTKPTQTLEAMQEQLNILDKQKQETKPKWMKEWERRSAESPNVREGSRKEDRTNSQ</sequence>
<name>J4HUE2_9APHY</name>
<organism evidence="2 3">
    <name type="scientific">Fibroporia radiculosa</name>
    <dbReference type="NCBI Taxonomy" id="599839"/>
    <lineage>
        <taxon>Eukaryota</taxon>
        <taxon>Fungi</taxon>
        <taxon>Dikarya</taxon>
        <taxon>Basidiomycota</taxon>
        <taxon>Agaricomycotina</taxon>
        <taxon>Agaricomycetes</taxon>
        <taxon>Polyporales</taxon>
        <taxon>Fibroporiaceae</taxon>
        <taxon>Fibroporia</taxon>
    </lineage>
</organism>
<protein>
    <submittedName>
        <fullName evidence="2">Uncharacterized protein</fullName>
    </submittedName>
</protein>
<feature type="compositionally biased region" description="Basic and acidic residues" evidence="1">
    <location>
        <begin position="361"/>
        <end position="380"/>
    </location>
</feature>
<dbReference type="AlphaFoldDB" id="J4HUE2"/>
<evidence type="ECO:0000256" key="1">
    <source>
        <dbReference type="SAM" id="MobiDB-lite"/>
    </source>
</evidence>
<dbReference type="OrthoDB" id="2349883at2759"/>
<dbReference type="GeneID" id="24095003"/>
<accession>J4HUE2</accession>
<dbReference type="HOGENOM" id="CLU_655626_0_0_1"/>
<dbReference type="EMBL" id="HE796965">
    <property type="protein sequence ID" value="CCM00092.1"/>
    <property type="molecule type" value="Genomic_DNA"/>
</dbReference>
<keyword evidence="3" id="KW-1185">Reference proteome</keyword>
<gene>
    <name evidence="2" type="ORF">FIBRA_02119</name>
</gene>
<reference evidence="2 3" key="1">
    <citation type="journal article" date="2012" name="Appl. Environ. Microbiol.">
        <title>Short-read sequencing for genomic analysis of the brown rot fungus Fibroporia radiculosa.</title>
        <authorList>
            <person name="Tang J.D."/>
            <person name="Perkins A.D."/>
            <person name="Sonstegard T.S."/>
            <person name="Schroeder S.G."/>
            <person name="Burgess S.C."/>
            <person name="Diehl S.V."/>
        </authorList>
    </citation>
    <scope>NUCLEOTIDE SEQUENCE [LARGE SCALE GENOMIC DNA]</scope>
    <source>
        <strain evidence="2 3">TFFH 294</strain>
    </source>
</reference>
<proteinExistence type="predicted"/>